<dbReference type="SUPFAM" id="SSF47413">
    <property type="entry name" value="lambda repressor-like DNA-binding domains"/>
    <property type="match status" value="1"/>
</dbReference>
<dbReference type="RefSeq" id="WP_103047962.1">
    <property type="nucleotide sequence ID" value="NZ_CP061172.1"/>
</dbReference>
<dbReference type="PROSITE" id="PS00356">
    <property type="entry name" value="HTH_LACI_1"/>
    <property type="match status" value="1"/>
</dbReference>
<feature type="domain" description="HTH lacI-type" evidence="5">
    <location>
        <begin position="5"/>
        <end position="48"/>
    </location>
</feature>
<dbReference type="Proteomes" id="UP000516384">
    <property type="component" value="Chromosome"/>
</dbReference>
<dbReference type="InterPro" id="IPR000843">
    <property type="entry name" value="HTH_LacI"/>
</dbReference>
<dbReference type="InterPro" id="IPR028082">
    <property type="entry name" value="Peripla_BP_I"/>
</dbReference>
<dbReference type="Gene3D" id="1.10.260.40">
    <property type="entry name" value="lambda repressor-like DNA-binding domains"/>
    <property type="match status" value="1"/>
</dbReference>
<dbReference type="Pfam" id="PF00356">
    <property type="entry name" value="LacI"/>
    <property type="match status" value="1"/>
</dbReference>
<dbReference type="PROSITE" id="PS50932">
    <property type="entry name" value="HTH_LACI_2"/>
    <property type="match status" value="1"/>
</dbReference>
<keyword evidence="3 6" id="KW-0238">DNA-binding</keyword>
<evidence type="ECO:0000313" key="7">
    <source>
        <dbReference type="Proteomes" id="UP000516384"/>
    </source>
</evidence>
<dbReference type="CDD" id="cd01392">
    <property type="entry name" value="HTH_LacI"/>
    <property type="match status" value="1"/>
</dbReference>
<evidence type="ECO:0000256" key="1">
    <source>
        <dbReference type="ARBA" id="ARBA00022491"/>
    </source>
</evidence>
<dbReference type="GO" id="GO:0003700">
    <property type="term" value="F:DNA-binding transcription factor activity"/>
    <property type="evidence" value="ECO:0007669"/>
    <property type="project" value="TreeGrafter"/>
</dbReference>
<accession>A0A7H0YDJ3</accession>
<protein>
    <submittedName>
        <fullName evidence="6">LacI family DNA-binding transcriptional regulator</fullName>
    </submittedName>
</protein>
<reference evidence="6 7" key="1">
    <citation type="submission" date="2020-09" db="EMBL/GenBank/DDBJ databases">
        <title>Characterization of Paenibacillus peoriae strain ZF390 with broad-spectrum antimicrobial activity as a potential biocontrol agent.</title>
        <authorList>
            <person name="Li L."/>
            <person name="Zhao Y."/>
            <person name="Li B."/>
            <person name="Xie X."/>
        </authorList>
    </citation>
    <scope>NUCLEOTIDE SEQUENCE [LARGE SCALE GENOMIC DNA]</scope>
    <source>
        <strain evidence="6 7">ZF390</strain>
    </source>
</reference>
<dbReference type="InterPro" id="IPR010982">
    <property type="entry name" value="Lambda_DNA-bd_dom_sf"/>
</dbReference>
<dbReference type="Gene3D" id="3.40.50.2300">
    <property type="match status" value="2"/>
</dbReference>
<dbReference type="GO" id="GO:0000976">
    <property type="term" value="F:transcription cis-regulatory region binding"/>
    <property type="evidence" value="ECO:0007669"/>
    <property type="project" value="TreeGrafter"/>
</dbReference>
<dbReference type="SMART" id="SM00354">
    <property type="entry name" value="HTH_LACI"/>
    <property type="match status" value="1"/>
</dbReference>
<keyword evidence="2" id="KW-0805">Transcription regulation</keyword>
<dbReference type="SUPFAM" id="SSF53822">
    <property type="entry name" value="Periplasmic binding protein-like I"/>
    <property type="match status" value="1"/>
</dbReference>
<dbReference type="InterPro" id="IPR046335">
    <property type="entry name" value="LacI/GalR-like_sensor"/>
</dbReference>
<sequence length="355" mass="40239">MRGKVTLQEIADAAGVSKFAVSRALSGKPGVSEETRAVLVKLAAQMGYFRSHPKMTGVEPRDTDTREWSGTVLVLFPNIRYQNRESRYWGPVFEGISERLNRKGMDMITLTEPSTEDMFSLLNPESIKGIITVGTISTSLLLNIYRMGIPVVMVDHWDSAFLSDTVFTDNRTCMSELMKDLLCRGYTRFQFVGHIDDAHSFYERWEACRSTLEMSGVELRQIKALLHRGAQALAEEMEKLSEDELPEVFVCANDVTAAQVVDVLKEKGIDVPRRCGVTGFDDTNEQMPIYATVRVDKELLGMRAVDQLLWRITNPNSPVEKKLLHAELFVREVHAPRISRENDDRERPINTITYS</sequence>
<name>A0A7H0YDJ3_9BACL</name>
<dbReference type="AlphaFoldDB" id="A0A7H0YDJ3"/>
<evidence type="ECO:0000259" key="5">
    <source>
        <dbReference type="PROSITE" id="PS50932"/>
    </source>
</evidence>
<evidence type="ECO:0000256" key="3">
    <source>
        <dbReference type="ARBA" id="ARBA00023125"/>
    </source>
</evidence>
<dbReference type="Pfam" id="PF13377">
    <property type="entry name" value="Peripla_BP_3"/>
    <property type="match status" value="1"/>
</dbReference>
<evidence type="ECO:0000256" key="2">
    <source>
        <dbReference type="ARBA" id="ARBA00023015"/>
    </source>
</evidence>
<dbReference type="PANTHER" id="PTHR30146">
    <property type="entry name" value="LACI-RELATED TRANSCRIPTIONAL REPRESSOR"/>
    <property type="match status" value="1"/>
</dbReference>
<evidence type="ECO:0000313" key="6">
    <source>
        <dbReference type="EMBL" id="QNR69151.1"/>
    </source>
</evidence>
<dbReference type="PANTHER" id="PTHR30146:SF148">
    <property type="entry name" value="HTH-TYPE TRANSCRIPTIONAL REPRESSOR PURR-RELATED"/>
    <property type="match status" value="1"/>
</dbReference>
<evidence type="ECO:0000256" key="4">
    <source>
        <dbReference type="ARBA" id="ARBA00023163"/>
    </source>
</evidence>
<keyword evidence="1" id="KW-0678">Repressor</keyword>
<organism evidence="6 7">
    <name type="scientific">Paenibacillus peoriae</name>
    <dbReference type="NCBI Taxonomy" id="59893"/>
    <lineage>
        <taxon>Bacteria</taxon>
        <taxon>Bacillati</taxon>
        <taxon>Bacillota</taxon>
        <taxon>Bacilli</taxon>
        <taxon>Bacillales</taxon>
        <taxon>Paenibacillaceae</taxon>
        <taxon>Paenibacillus</taxon>
    </lineage>
</organism>
<gene>
    <name evidence="6" type="ORF">IAQ67_09125</name>
</gene>
<proteinExistence type="predicted"/>
<keyword evidence="4" id="KW-0804">Transcription</keyword>
<dbReference type="EMBL" id="CP061172">
    <property type="protein sequence ID" value="QNR69151.1"/>
    <property type="molecule type" value="Genomic_DNA"/>
</dbReference>